<evidence type="ECO:0000256" key="8">
    <source>
        <dbReference type="ARBA" id="ARBA00022499"/>
    </source>
</evidence>
<accession>A0AAY4A5G3</accession>
<dbReference type="Proteomes" id="UP000694580">
    <property type="component" value="Chromosome 6"/>
</dbReference>
<dbReference type="GO" id="GO:0016020">
    <property type="term" value="C:membrane"/>
    <property type="evidence" value="ECO:0007669"/>
    <property type="project" value="UniProtKB-SubCell"/>
</dbReference>
<evidence type="ECO:0000256" key="20">
    <source>
        <dbReference type="ARBA" id="ARBA00048336"/>
    </source>
</evidence>
<evidence type="ECO:0000256" key="25">
    <source>
        <dbReference type="SAM" id="MobiDB-lite"/>
    </source>
</evidence>
<evidence type="ECO:0000256" key="24">
    <source>
        <dbReference type="RuleBase" id="RU003465"/>
    </source>
</evidence>
<evidence type="ECO:0000256" key="14">
    <source>
        <dbReference type="ARBA" id="ARBA00022843"/>
    </source>
</evidence>
<comment type="catalytic activity">
    <reaction evidence="19">
        <text>O-phospho-L-seryl-[protein] + H2O = L-seryl-[protein] + phosphate</text>
        <dbReference type="Rhea" id="RHEA:20629"/>
        <dbReference type="Rhea" id="RHEA-COMP:9863"/>
        <dbReference type="Rhea" id="RHEA-COMP:11604"/>
        <dbReference type="ChEBI" id="CHEBI:15377"/>
        <dbReference type="ChEBI" id="CHEBI:29999"/>
        <dbReference type="ChEBI" id="CHEBI:43474"/>
        <dbReference type="ChEBI" id="CHEBI:83421"/>
        <dbReference type="EC" id="3.1.3.16"/>
    </reaction>
</comment>
<comment type="catalytic activity">
    <reaction evidence="20">
        <text>O-phospho-L-threonyl-[protein] + H2O = L-threonyl-[protein] + phosphate</text>
        <dbReference type="Rhea" id="RHEA:47004"/>
        <dbReference type="Rhea" id="RHEA-COMP:11060"/>
        <dbReference type="Rhea" id="RHEA-COMP:11605"/>
        <dbReference type="ChEBI" id="CHEBI:15377"/>
        <dbReference type="ChEBI" id="CHEBI:30013"/>
        <dbReference type="ChEBI" id="CHEBI:43474"/>
        <dbReference type="ChEBI" id="CHEBI:61977"/>
        <dbReference type="EC" id="3.1.3.16"/>
    </reaction>
</comment>
<keyword evidence="15 24" id="KW-0904">Protein phosphatase</keyword>
<keyword evidence="17" id="KW-0464">Manganese</keyword>
<protein>
    <recommendedName>
        <fullName evidence="22">Protein phosphatase 1B</fullName>
        <ecNumber evidence="6">3.1.3.16</ecNumber>
    </recommendedName>
    <alternativeName>
        <fullName evidence="23">Protein phosphatase 2C isoform beta</fullName>
    </alternativeName>
</protein>
<comment type="cofactor">
    <cofactor evidence="1">
        <name>Mn(2+)</name>
        <dbReference type="ChEBI" id="CHEBI:29035"/>
    </cofactor>
</comment>
<proteinExistence type="inferred from homology"/>
<evidence type="ECO:0000259" key="26">
    <source>
        <dbReference type="PROSITE" id="PS51746"/>
    </source>
</evidence>
<evidence type="ECO:0000256" key="3">
    <source>
        <dbReference type="ARBA" id="ARBA00004514"/>
    </source>
</evidence>
<evidence type="ECO:0000256" key="6">
    <source>
        <dbReference type="ARBA" id="ARBA00013081"/>
    </source>
</evidence>
<dbReference type="RefSeq" id="XP_028839834.1">
    <property type="nucleotide sequence ID" value="XM_028984001.1"/>
</dbReference>
<dbReference type="GO" id="GO:0030145">
    <property type="term" value="F:manganese ion binding"/>
    <property type="evidence" value="ECO:0007669"/>
    <property type="project" value="InterPro"/>
</dbReference>
<evidence type="ECO:0000256" key="10">
    <source>
        <dbReference type="ARBA" id="ARBA00022707"/>
    </source>
</evidence>
<dbReference type="SUPFAM" id="SSF81601">
    <property type="entry name" value="Protein serine/threonine phosphatase 2C, C-terminal domain"/>
    <property type="match status" value="1"/>
</dbReference>
<dbReference type="PROSITE" id="PS51746">
    <property type="entry name" value="PPM_2"/>
    <property type="match status" value="1"/>
</dbReference>
<dbReference type="InterPro" id="IPR001932">
    <property type="entry name" value="PPM-type_phosphatase-like_dom"/>
</dbReference>
<evidence type="ECO:0000256" key="11">
    <source>
        <dbReference type="ARBA" id="ARBA00022723"/>
    </source>
</evidence>
<evidence type="ECO:0000256" key="18">
    <source>
        <dbReference type="ARBA" id="ARBA00023288"/>
    </source>
</evidence>
<organism evidence="27 28">
    <name type="scientific">Denticeps clupeoides</name>
    <name type="common">denticle herring</name>
    <dbReference type="NCBI Taxonomy" id="299321"/>
    <lineage>
        <taxon>Eukaryota</taxon>
        <taxon>Metazoa</taxon>
        <taxon>Chordata</taxon>
        <taxon>Craniata</taxon>
        <taxon>Vertebrata</taxon>
        <taxon>Euteleostomi</taxon>
        <taxon>Actinopterygii</taxon>
        <taxon>Neopterygii</taxon>
        <taxon>Teleostei</taxon>
        <taxon>Clupei</taxon>
        <taxon>Clupeiformes</taxon>
        <taxon>Denticipitoidei</taxon>
        <taxon>Denticipitidae</taxon>
        <taxon>Denticeps</taxon>
    </lineage>
</organism>
<dbReference type="GeneID" id="114792669"/>
<evidence type="ECO:0000313" key="28">
    <source>
        <dbReference type="Proteomes" id="UP000694580"/>
    </source>
</evidence>
<dbReference type="Pfam" id="PF07830">
    <property type="entry name" value="PP2C_C"/>
    <property type="match status" value="1"/>
</dbReference>
<comment type="cofactor">
    <cofactor evidence="2">
        <name>Mg(2+)</name>
        <dbReference type="ChEBI" id="CHEBI:18420"/>
    </cofactor>
</comment>
<dbReference type="InterPro" id="IPR012911">
    <property type="entry name" value="PP2C_C"/>
</dbReference>
<dbReference type="FunFam" id="3.60.40.10:FF:000001">
    <property type="entry name" value="protein phosphatase 1B isoform X1"/>
    <property type="match status" value="1"/>
</dbReference>
<keyword evidence="12 24" id="KW-0378">Hydrolase</keyword>
<evidence type="ECO:0000256" key="12">
    <source>
        <dbReference type="ARBA" id="ARBA00022801"/>
    </source>
</evidence>
<keyword evidence="9" id="KW-0597">Phosphoprotein</keyword>
<dbReference type="Gene3D" id="1.10.10.430">
    <property type="entry name" value="Phosphatase 2C, C-terminal domain suprefamily"/>
    <property type="match status" value="1"/>
</dbReference>
<dbReference type="Ensembl" id="ENSDCDT00010004188.1">
    <property type="protein sequence ID" value="ENSDCDP00010004034.1"/>
    <property type="gene ID" value="ENSDCDG00010001822.1"/>
</dbReference>
<keyword evidence="13" id="KW-0460">Magnesium</keyword>
<evidence type="ECO:0000256" key="5">
    <source>
        <dbReference type="ARBA" id="ARBA00006702"/>
    </source>
</evidence>
<evidence type="ECO:0000313" key="27">
    <source>
        <dbReference type="Ensembl" id="ENSDCDP00010004034.1"/>
    </source>
</evidence>
<reference evidence="27 28" key="1">
    <citation type="submission" date="2020-06" db="EMBL/GenBank/DDBJ databases">
        <authorList>
            <consortium name="Wellcome Sanger Institute Data Sharing"/>
        </authorList>
    </citation>
    <scope>NUCLEOTIDE SEQUENCE [LARGE SCALE GENOMIC DNA]</scope>
</reference>
<keyword evidence="14" id="KW-0832">Ubl conjugation</keyword>
<name>A0AAY4A5G3_9TELE</name>
<dbReference type="GO" id="GO:0000287">
    <property type="term" value="F:magnesium ion binding"/>
    <property type="evidence" value="ECO:0007669"/>
    <property type="project" value="InterPro"/>
</dbReference>
<keyword evidence="7" id="KW-0963">Cytoplasm</keyword>
<dbReference type="SUPFAM" id="SSF81606">
    <property type="entry name" value="PP2C-like"/>
    <property type="match status" value="1"/>
</dbReference>
<dbReference type="GO" id="GO:0005829">
    <property type="term" value="C:cytosol"/>
    <property type="evidence" value="ECO:0007669"/>
    <property type="project" value="UniProtKB-SubCell"/>
</dbReference>
<evidence type="ECO:0000256" key="7">
    <source>
        <dbReference type="ARBA" id="ARBA00022490"/>
    </source>
</evidence>
<reference evidence="27" key="3">
    <citation type="submission" date="2025-09" db="UniProtKB">
        <authorList>
            <consortium name="Ensembl"/>
        </authorList>
    </citation>
    <scope>IDENTIFICATION</scope>
</reference>
<evidence type="ECO:0000256" key="9">
    <source>
        <dbReference type="ARBA" id="ARBA00022553"/>
    </source>
</evidence>
<dbReference type="SMART" id="SM00332">
    <property type="entry name" value="PP2Cc"/>
    <property type="match status" value="1"/>
</dbReference>
<evidence type="ECO:0000256" key="21">
    <source>
        <dbReference type="ARBA" id="ARBA00065584"/>
    </source>
</evidence>
<reference evidence="27" key="2">
    <citation type="submission" date="2025-08" db="UniProtKB">
        <authorList>
            <consortium name="Ensembl"/>
        </authorList>
    </citation>
    <scope>IDENTIFICATION</scope>
</reference>
<evidence type="ECO:0000256" key="15">
    <source>
        <dbReference type="ARBA" id="ARBA00022912"/>
    </source>
</evidence>
<evidence type="ECO:0000256" key="2">
    <source>
        <dbReference type="ARBA" id="ARBA00001946"/>
    </source>
</evidence>
<dbReference type="InterPro" id="IPR036580">
    <property type="entry name" value="PP2C_C_sf"/>
</dbReference>
<dbReference type="GO" id="GO:0004722">
    <property type="term" value="F:protein serine/threonine phosphatase activity"/>
    <property type="evidence" value="ECO:0007669"/>
    <property type="project" value="UniProtKB-EC"/>
</dbReference>
<keyword evidence="28" id="KW-1185">Reference proteome</keyword>
<evidence type="ECO:0000256" key="13">
    <source>
        <dbReference type="ARBA" id="ARBA00022842"/>
    </source>
</evidence>
<evidence type="ECO:0000256" key="4">
    <source>
        <dbReference type="ARBA" id="ARBA00004635"/>
    </source>
</evidence>
<gene>
    <name evidence="27" type="primary">ppm1nb</name>
</gene>
<evidence type="ECO:0000256" key="1">
    <source>
        <dbReference type="ARBA" id="ARBA00001936"/>
    </source>
</evidence>
<dbReference type="Pfam" id="PF00481">
    <property type="entry name" value="PP2C"/>
    <property type="match status" value="1"/>
</dbReference>
<evidence type="ECO:0000256" key="22">
    <source>
        <dbReference type="ARBA" id="ARBA00070216"/>
    </source>
</evidence>
<dbReference type="FunFam" id="1.10.10.430:FF:000001">
    <property type="entry name" value="protein phosphatase 1B isoform X1"/>
    <property type="match status" value="1"/>
</dbReference>
<feature type="domain" description="PPM-type phosphatase" evidence="26">
    <location>
        <begin position="76"/>
        <end position="339"/>
    </location>
</feature>
<dbReference type="CDD" id="cd00143">
    <property type="entry name" value="PP2Cc"/>
    <property type="match status" value="1"/>
</dbReference>
<dbReference type="PANTHER" id="PTHR47992">
    <property type="entry name" value="PROTEIN PHOSPHATASE"/>
    <property type="match status" value="1"/>
</dbReference>
<keyword evidence="8" id="KW-1017">Isopeptide bond</keyword>
<sequence length="437" mass="47494">MRTARKGSMEMPAFVRHLVKETEKRVTSFIKGGRGDSGGNVAEDQPEEEGTVPSPYLDRPVMEKHMETGCATWGICYAVASMQGWRAHMEDFHNCFPHLGPEWPGWGFFAIYDGHAGSVVAEHCSTNLLDHIMATGALGPEEDTRHVTEGIKGGFLNMDKHLYAMTCREGWERGGTTVVATAITPQNIYFINCGDSRALLSRGGRVAFSTEDHKPYNPDEKERIESAGGSVSLQRINGSLAVSRALGDFGYKTAERLPASEQMVSPEPDVTVVERSATDEFLVLACDGVWDTVSNEELCAFVHSRLCVCSDLREVCSQVIDLCLYKGSLDNISVILICFPGAPQLSPEALHQEAALEDLLESKVADIIDELSGKGEEPDLLSVLTVLASEVIPGLPPGGGLQSKRNCIISAYYQQREAQKQRLKGSLQAAGGTANTL</sequence>
<keyword evidence="18" id="KW-0449">Lipoprotein</keyword>
<evidence type="ECO:0000256" key="17">
    <source>
        <dbReference type="ARBA" id="ARBA00023211"/>
    </source>
</evidence>
<keyword evidence="11" id="KW-0479">Metal-binding</keyword>
<dbReference type="EC" id="3.1.3.16" evidence="6"/>
<comment type="subunit">
    <text evidence="21">Monomer. Interacts with PAK6. Interacts with the phosphorylated form of IKBKB/IKKB.</text>
</comment>
<dbReference type="AlphaFoldDB" id="A0AAY4A5G3"/>
<comment type="subcellular location">
    <subcellularLocation>
        <location evidence="3">Cytoplasm</location>
        <location evidence="3">Cytosol</location>
    </subcellularLocation>
    <subcellularLocation>
        <location evidence="4">Membrane</location>
        <topology evidence="4">Lipid-anchor</topology>
    </subcellularLocation>
</comment>
<dbReference type="InterPro" id="IPR015655">
    <property type="entry name" value="PP2C"/>
</dbReference>
<feature type="region of interest" description="Disordered" evidence="25">
    <location>
        <begin position="29"/>
        <end position="55"/>
    </location>
</feature>
<comment type="similarity">
    <text evidence="5 24">Belongs to the PP2C family.</text>
</comment>
<keyword evidence="10" id="KW-0519">Myristate</keyword>
<dbReference type="InterPro" id="IPR036457">
    <property type="entry name" value="PPM-type-like_dom_sf"/>
</dbReference>
<dbReference type="Gene3D" id="3.60.40.10">
    <property type="entry name" value="PPM-type phosphatase domain"/>
    <property type="match status" value="1"/>
</dbReference>
<evidence type="ECO:0000256" key="23">
    <source>
        <dbReference type="ARBA" id="ARBA00082952"/>
    </source>
</evidence>
<dbReference type="GeneTree" id="ENSGT00940000164695"/>
<dbReference type="InterPro" id="IPR000222">
    <property type="entry name" value="PP2C_BS"/>
</dbReference>
<evidence type="ECO:0000256" key="19">
    <source>
        <dbReference type="ARBA" id="ARBA00047761"/>
    </source>
</evidence>
<dbReference type="PROSITE" id="PS01032">
    <property type="entry name" value="PPM_1"/>
    <property type="match status" value="1"/>
</dbReference>
<keyword evidence="16" id="KW-0472">Membrane</keyword>
<evidence type="ECO:0000256" key="16">
    <source>
        <dbReference type="ARBA" id="ARBA00023136"/>
    </source>
</evidence>